<dbReference type="InterPro" id="IPR010730">
    <property type="entry name" value="HET"/>
</dbReference>
<dbReference type="Proteomes" id="UP001243330">
    <property type="component" value="Unassembled WGS sequence"/>
</dbReference>
<name>A0AAD9A2Y4_9PEZI</name>
<gene>
    <name evidence="2" type="ORF">CCHR01_18166</name>
</gene>
<dbReference type="PANTHER" id="PTHR24148:SF79">
    <property type="entry name" value="HETEROKARYON INCOMPATIBILITY DOMAIN-CONTAINING PROTEIN"/>
    <property type="match status" value="1"/>
</dbReference>
<dbReference type="GO" id="GO:0003743">
    <property type="term" value="F:translation initiation factor activity"/>
    <property type="evidence" value="ECO:0007669"/>
    <property type="project" value="UniProtKB-KW"/>
</dbReference>
<proteinExistence type="predicted"/>
<comment type="caution">
    <text evidence="2">The sequence shown here is derived from an EMBL/GenBank/DDBJ whole genome shotgun (WGS) entry which is preliminary data.</text>
</comment>
<keyword evidence="2" id="KW-0396">Initiation factor</keyword>
<dbReference type="PANTHER" id="PTHR24148">
    <property type="entry name" value="ANKYRIN REPEAT DOMAIN-CONTAINING PROTEIN 39 HOMOLOG-RELATED"/>
    <property type="match status" value="1"/>
</dbReference>
<feature type="domain" description="Heterokaryon incompatibility" evidence="1">
    <location>
        <begin position="48"/>
        <end position="133"/>
    </location>
</feature>
<dbReference type="Pfam" id="PF06985">
    <property type="entry name" value="HET"/>
    <property type="match status" value="1"/>
</dbReference>
<organism evidence="2 3">
    <name type="scientific">Colletotrichum chrysophilum</name>
    <dbReference type="NCBI Taxonomy" id="1836956"/>
    <lineage>
        <taxon>Eukaryota</taxon>
        <taxon>Fungi</taxon>
        <taxon>Dikarya</taxon>
        <taxon>Ascomycota</taxon>
        <taxon>Pezizomycotina</taxon>
        <taxon>Sordariomycetes</taxon>
        <taxon>Hypocreomycetidae</taxon>
        <taxon>Glomerellales</taxon>
        <taxon>Glomerellaceae</taxon>
        <taxon>Colletotrichum</taxon>
        <taxon>Colletotrichum gloeosporioides species complex</taxon>
    </lineage>
</organism>
<keyword evidence="2" id="KW-0648">Protein biosynthesis</keyword>
<dbReference type="Pfam" id="PF12013">
    <property type="entry name" value="OrsD"/>
    <property type="match status" value="1"/>
</dbReference>
<dbReference type="EMBL" id="JAQOWY010000704">
    <property type="protein sequence ID" value="KAK1839212.1"/>
    <property type="molecule type" value="Genomic_DNA"/>
</dbReference>
<evidence type="ECO:0000313" key="2">
    <source>
        <dbReference type="EMBL" id="KAK1839212.1"/>
    </source>
</evidence>
<dbReference type="AlphaFoldDB" id="A0AAD9A2Y4"/>
<dbReference type="InterPro" id="IPR022698">
    <property type="entry name" value="OrsD"/>
</dbReference>
<evidence type="ECO:0000313" key="3">
    <source>
        <dbReference type="Proteomes" id="UP001243330"/>
    </source>
</evidence>
<evidence type="ECO:0000259" key="1">
    <source>
        <dbReference type="Pfam" id="PF06985"/>
    </source>
</evidence>
<protein>
    <submittedName>
        <fullName evidence="2">Eukaryotic translation initiation factor</fullName>
    </submittedName>
</protein>
<keyword evidence="3" id="KW-1185">Reference proteome</keyword>
<accession>A0AAD9A2Y4</accession>
<reference evidence="2" key="1">
    <citation type="submission" date="2023-01" db="EMBL/GenBank/DDBJ databases">
        <title>Colletotrichum chrysophilum M932 genome sequence.</title>
        <authorList>
            <person name="Baroncelli R."/>
        </authorList>
    </citation>
    <scope>NUCLEOTIDE SEQUENCE</scope>
    <source>
        <strain evidence="2">M932</strain>
    </source>
</reference>
<dbReference type="InterPro" id="IPR052895">
    <property type="entry name" value="HetReg/Transcr_Mod"/>
</dbReference>
<sequence>MPPTYSHGILPVGSIRVLDLRPSLKSSKVPECEIRVISLRDDEKVSSYEALSYCWGSPQGTIPIYCVSSPKDKDKKQLLVTPSCFDALVHLRNRLSKRTIWIDAICIDQTSAQDKAQQVPMMAEVYAKVEQVVPEPVLICRPCGYALKPFGERVSRYLAEKHEVPKPQRHGLSALVKSLHLGDPNDVALRPDGLPPHETLTVTRGHACRHCSYRTASDDDVAMLSVMGDLAL</sequence>